<keyword evidence="2" id="KW-1185">Reference proteome</keyword>
<evidence type="ECO:0000313" key="2">
    <source>
        <dbReference type="Proteomes" id="UP000186601"/>
    </source>
</evidence>
<gene>
    <name evidence="1" type="ORF">PHLCEN_2v12044</name>
</gene>
<organism evidence="1 2">
    <name type="scientific">Hermanssonia centrifuga</name>
    <dbReference type="NCBI Taxonomy" id="98765"/>
    <lineage>
        <taxon>Eukaryota</taxon>
        <taxon>Fungi</taxon>
        <taxon>Dikarya</taxon>
        <taxon>Basidiomycota</taxon>
        <taxon>Agaricomycotina</taxon>
        <taxon>Agaricomycetes</taxon>
        <taxon>Polyporales</taxon>
        <taxon>Meruliaceae</taxon>
        <taxon>Hermanssonia</taxon>
    </lineage>
</organism>
<name>A0A2R6NIB0_9APHY</name>
<proteinExistence type="predicted"/>
<reference evidence="1 2" key="1">
    <citation type="submission" date="2018-02" db="EMBL/GenBank/DDBJ databases">
        <title>Genome sequence of the basidiomycete white-rot fungus Phlebia centrifuga.</title>
        <authorList>
            <person name="Granchi Z."/>
            <person name="Peng M."/>
            <person name="de Vries R.P."/>
            <person name="Hilden K."/>
            <person name="Makela M.R."/>
            <person name="Grigoriev I."/>
            <person name="Riley R."/>
        </authorList>
    </citation>
    <scope>NUCLEOTIDE SEQUENCE [LARGE SCALE GENOMIC DNA]</scope>
    <source>
        <strain evidence="1 2">FBCC195</strain>
    </source>
</reference>
<dbReference type="Proteomes" id="UP000186601">
    <property type="component" value="Unassembled WGS sequence"/>
</dbReference>
<sequence length="438" mass="50321">MASHQNYKSQSIRASVRDATSASVVESPRIWFQRHILISRLPLEVCERIIDCVPSLKVADNSAHENNKLRRNTLVACALTCRAWLFRSRHHLHFSISIYDKVEFDHFVALLNQTPEIASFVVHLTTGTRAQKDKLQEWSHLVPFSLASPLSKLQTVLFNNCDWRNLHPSFLMMTAQFTSVTRLTLQELKLGSSRELVQLIFSFSSLLELTVRGVECVKNRSCTLRGRSKRCLPLRYLVFRRGLMGYPLLPMLEETSSNHLLTSMDIELTPEEVELQAVGKFLEGCVSLRFMFFCFKLSVNDIDKGLFKHLTLAKSTQLQRLKFELNLSVSNMALLVHMLSTVSVPTVTEIFMRLWDGWNPNPDDKIKTLNSFDWSLLDTVLSSPKFRALRGLCIEVGYLRGYALRSMLECSLPKLHKRGVLVEELDFERWVSSSDFKF</sequence>
<dbReference type="EMBL" id="MLYV02001222">
    <property type="protein sequence ID" value="PSR72063.1"/>
    <property type="molecule type" value="Genomic_DNA"/>
</dbReference>
<comment type="caution">
    <text evidence="1">The sequence shown here is derived from an EMBL/GenBank/DDBJ whole genome shotgun (WGS) entry which is preliminary data.</text>
</comment>
<protein>
    <recommendedName>
        <fullName evidence="3">F-box domain-containing protein</fullName>
    </recommendedName>
</protein>
<dbReference type="OrthoDB" id="2798901at2759"/>
<accession>A0A2R6NIB0</accession>
<dbReference type="AlphaFoldDB" id="A0A2R6NIB0"/>
<evidence type="ECO:0000313" key="1">
    <source>
        <dbReference type="EMBL" id="PSR72063.1"/>
    </source>
</evidence>
<evidence type="ECO:0008006" key="3">
    <source>
        <dbReference type="Google" id="ProtNLM"/>
    </source>
</evidence>